<dbReference type="OrthoDB" id="9786516at2"/>
<keyword evidence="2" id="KW-0175">Coiled coil</keyword>
<evidence type="ECO:0000256" key="2">
    <source>
        <dbReference type="SAM" id="Coils"/>
    </source>
</evidence>
<dbReference type="Pfam" id="PF05065">
    <property type="entry name" value="Phage_capsid"/>
    <property type="match status" value="1"/>
</dbReference>
<dbReference type="NCBIfam" id="TIGR01554">
    <property type="entry name" value="major_cap_HK97"/>
    <property type="match status" value="1"/>
</dbReference>
<dbReference type="RefSeq" id="WP_148065436.1">
    <property type="nucleotide sequence ID" value="NZ_VRYZ01000008.1"/>
</dbReference>
<reference evidence="4 5" key="1">
    <citation type="submission" date="2019-08" db="EMBL/GenBank/DDBJ databases">
        <title>Parahaliea maris sp. nov., isolated from the surface seawater.</title>
        <authorList>
            <person name="Liu Y."/>
        </authorList>
    </citation>
    <scope>NUCLEOTIDE SEQUENCE [LARGE SCALE GENOMIC DNA]</scope>
    <source>
        <strain evidence="4 5">S2-26</strain>
    </source>
</reference>
<evidence type="ECO:0000313" key="5">
    <source>
        <dbReference type="Proteomes" id="UP000321933"/>
    </source>
</evidence>
<proteinExistence type="predicted"/>
<dbReference type="SUPFAM" id="SSF56563">
    <property type="entry name" value="Major capsid protein gp5"/>
    <property type="match status" value="1"/>
</dbReference>
<dbReference type="InterPro" id="IPR024455">
    <property type="entry name" value="Phage_capsid"/>
</dbReference>
<feature type="domain" description="Phage capsid-like C-terminal" evidence="3">
    <location>
        <begin position="96"/>
        <end position="381"/>
    </location>
</feature>
<dbReference type="InterPro" id="IPR054612">
    <property type="entry name" value="Phage_capsid-like_C"/>
</dbReference>
<evidence type="ECO:0000256" key="1">
    <source>
        <dbReference type="ARBA" id="ARBA00004328"/>
    </source>
</evidence>
<protein>
    <submittedName>
        <fullName evidence="4">Phage major capsid protein</fullName>
    </submittedName>
</protein>
<dbReference type="AlphaFoldDB" id="A0A5C8ZM97"/>
<sequence length="384" mass="41589">MNLNEISSLVVKQGEAVQGFKDRYEGKLAELEEKFSHLDHDLTDLAQKQAAGRMAVPDGPANRGADIKGAFNAFLRKNDKDGLRQKSLSTTVEAEGGYTVIPYLDDVLIGTIAETNPILRDSARKVIDSNEYQQVFTVSGAASGRVAEGVARAETGVPTYARPAIKLTMQYAYPKATDELVLSSSFDMVGHVQSEIVTSFDADFEAEMLKGNGAAPNQKGILFAADSYDVDGVRSFASYQLVKSGADGDFGYDALVTLIHSLKPKYRKKAKLYASTSAIEIMRKFKDANGMPIWQDANGTTGKPQSIMGYVVEEVPEMPEVAAGSKSVMFGDLSKAYAFVSHSTGLQILRDQITEPGYTKFPSRMLCGSGPMDTRALKVMELAA</sequence>
<accession>A0A5C8ZM97</accession>
<dbReference type="Proteomes" id="UP000321933">
    <property type="component" value="Unassembled WGS sequence"/>
</dbReference>
<keyword evidence="5" id="KW-1185">Reference proteome</keyword>
<evidence type="ECO:0000259" key="3">
    <source>
        <dbReference type="Pfam" id="PF05065"/>
    </source>
</evidence>
<comment type="subcellular location">
    <subcellularLocation>
        <location evidence="1">Virion</location>
    </subcellularLocation>
</comment>
<evidence type="ECO:0000313" key="4">
    <source>
        <dbReference type="EMBL" id="TXS89578.1"/>
    </source>
</evidence>
<dbReference type="EMBL" id="VRYZ01000008">
    <property type="protein sequence ID" value="TXS89578.1"/>
    <property type="molecule type" value="Genomic_DNA"/>
</dbReference>
<gene>
    <name evidence="4" type="ORF">FVW59_16290</name>
</gene>
<comment type="caution">
    <text evidence="4">The sequence shown here is derived from an EMBL/GenBank/DDBJ whole genome shotgun (WGS) entry which is preliminary data.</text>
</comment>
<name>A0A5C8ZM97_9GAMM</name>
<organism evidence="4 5">
    <name type="scientific">Parahaliea aestuarii</name>
    <dbReference type="NCBI Taxonomy" id="1852021"/>
    <lineage>
        <taxon>Bacteria</taxon>
        <taxon>Pseudomonadati</taxon>
        <taxon>Pseudomonadota</taxon>
        <taxon>Gammaproteobacteria</taxon>
        <taxon>Cellvibrionales</taxon>
        <taxon>Halieaceae</taxon>
        <taxon>Parahaliea</taxon>
    </lineage>
</organism>
<feature type="coiled-coil region" evidence="2">
    <location>
        <begin position="21"/>
        <end position="48"/>
    </location>
</feature>